<feature type="repeat" description="TPR" evidence="7">
    <location>
        <begin position="139"/>
        <end position="172"/>
    </location>
</feature>
<dbReference type="SMART" id="SM00388">
    <property type="entry name" value="HisKA"/>
    <property type="match status" value="1"/>
</dbReference>
<dbReference type="SUPFAM" id="SSF55874">
    <property type="entry name" value="ATPase domain of HSP90 chaperone/DNA topoisomerase II/histidine kinase"/>
    <property type="match status" value="1"/>
</dbReference>
<dbReference type="FunFam" id="3.30.565.10:FF:000006">
    <property type="entry name" value="Sensor histidine kinase WalK"/>
    <property type="match status" value="1"/>
</dbReference>
<dbReference type="CDD" id="cd00082">
    <property type="entry name" value="HisKA"/>
    <property type="match status" value="1"/>
</dbReference>
<evidence type="ECO:0000259" key="9">
    <source>
        <dbReference type="PROSITE" id="PS50109"/>
    </source>
</evidence>
<dbReference type="Proteomes" id="UP000095606">
    <property type="component" value="Unassembled WGS sequence"/>
</dbReference>
<dbReference type="AlphaFoldDB" id="A0A174T281"/>
<gene>
    <name evidence="10" type="primary">rpfC_2</name>
    <name evidence="11" type="synonym">rpfC</name>
    <name evidence="11" type="ORF">BFLFYP10_00146</name>
    <name evidence="10" type="ORF">ERS852461_04062</name>
</gene>
<evidence type="ECO:0000256" key="8">
    <source>
        <dbReference type="SAM" id="Phobius"/>
    </source>
</evidence>
<dbReference type="PRINTS" id="PR00344">
    <property type="entry name" value="BCTRLSENSOR"/>
</dbReference>
<dbReference type="InterPro" id="IPR004358">
    <property type="entry name" value="Sig_transdc_His_kin-like_C"/>
</dbReference>
<dbReference type="PANTHER" id="PTHR43711">
    <property type="entry name" value="TWO-COMPONENT HISTIDINE KINASE"/>
    <property type="match status" value="1"/>
</dbReference>
<dbReference type="Gene3D" id="1.10.287.130">
    <property type="match status" value="1"/>
</dbReference>
<dbReference type="InterPro" id="IPR036890">
    <property type="entry name" value="HATPase_C_sf"/>
</dbReference>
<reference evidence="10 12" key="1">
    <citation type="submission" date="2015-09" db="EMBL/GenBank/DDBJ databases">
        <authorList>
            <consortium name="Pathogen Informatics"/>
        </authorList>
    </citation>
    <scope>NUCLEOTIDE SEQUENCE [LARGE SCALE GENOMIC DNA]</scope>
    <source>
        <strain evidence="10 12">2789STDY5834846</strain>
    </source>
</reference>
<organism evidence="10 12">
    <name type="scientific">Bacteroides faecis</name>
    <dbReference type="NCBI Taxonomy" id="674529"/>
    <lineage>
        <taxon>Bacteria</taxon>
        <taxon>Pseudomonadati</taxon>
        <taxon>Bacteroidota</taxon>
        <taxon>Bacteroidia</taxon>
        <taxon>Bacteroidales</taxon>
        <taxon>Bacteroidaceae</taxon>
        <taxon>Bacteroides</taxon>
    </lineage>
</organism>
<protein>
    <recommendedName>
        <fullName evidence="2">histidine kinase</fullName>
        <ecNumber evidence="2">2.7.13.3</ecNumber>
    </recommendedName>
</protein>
<evidence type="ECO:0000313" key="11">
    <source>
        <dbReference type="EMBL" id="VYS74438.1"/>
    </source>
</evidence>
<keyword evidence="3" id="KW-0597">Phosphoprotein</keyword>
<dbReference type="PROSITE" id="PS50109">
    <property type="entry name" value="HIS_KIN"/>
    <property type="match status" value="1"/>
</dbReference>
<accession>A0A174T281</accession>
<dbReference type="InterPro" id="IPR011990">
    <property type="entry name" value="TPR-like_helical_dom_sf"/>
</dbReference>
<dbReference type="SMART" id="SM00387">
    <property type="entry name" value="HATPase_c"/>
    <property type="match status" value="1"/>
</dbReference>
<evidence type="ECO:0000256" key="1">
    <source>
        <dbReference type="ARBA" id="ARBA00000085"/>
    </source>
</evidence>
<dbReference type="InterPro" id="IPR036097">
    <property type="entry name" value="HisK_dim/P_sf"/>
</dbReference>
<dbReference type="Gene3D" id="3.30.565.10">
    <property type="entry name" value="Histidine kinase-like ATPase, C-terminal domain"/>
    <property type="match status" value="1"/>
</dbReference>
<keyword evidence="6" id="KW-0902">Two-component regulatory system</keyword>
<sequence>MKIPCQSSLFLFLLHITIRTNKIVNSNLQHISATIAAIFISAALHATNLNKERLASLQPLVDYDLSFYTDINITTDSIILWEKLLSPELEKRQEYHILFPLKMMAVQALVTEGNISLAINNANSMYQQAKTIDYPFGTALALRALADTYQSSGNFQSAMESYEESLKIMQKIPASNSYLKTSMFYLILSELNFKPMADIQKDFSYLESLYHKESGLPNDFYLPCSYAYYYIQTNMLPKALECLKQLDTICKQYPYPYYFSISSYMYASYHIESKEYDKALKEYDELLAITKKSALFRHVQLLQERAKVLALMGEKQEACKVYEVINNLKDSLDAQSYLRQINELHTLYQIDKSEHNYINIQKNLYYWSLSVILIIVVLIISAIFHIKRNNNRLLQSQREQEEAKKQAEKSIHTKSLFLSNMSHEIRTPLNALSGFSSILTEESIDNETKQQCNDIIQQNSELLLKLINDVIDLSSLEIGKMKFKFKECDIVALCRNVIDMVEKIKQTQAEVRFSTSLSSLKLTTDSARLQQVLINLLINATKFTTQGTITLELIKQTEDTALFSVSDTGCGISKENQNKIFNRFEKLDENAQGTGLGLSICQLIIEQLGGKIWIDPGYDKGARFLFTHPIRQGQIKEEETR</sequence>
<feature type="transmembrane region" description="Helical" evidence="8">
    <location>
        <begin position="364"/>
        <end position="386"/>
    </location>
</feature>
<evidence type="ECO:0000256" key="3">
    <source>
        <dbReference type="ARBA" id="ARBA00022553"/>
    </source>
</evidence>
<keyword evidence="4 10" id="KW-0808">Transferase</keyword>
<dbReference type="InterPro" id="IPR050736">
    <property type="entry name" value="Sensor_HK_Regulatory"/>
</dbReference>
<evidence type="ECO:0000313" key="12">
    <source>
        <dbReference type="Proteomes" id="UP000095606"/>
    </source>
</evidence>
<dbReference type="Pfam" id="PF00512">
    <property type="entry name" value="HisKA"/>
    <property type="match status" value="1"/>
</dbReference>
<comment type="catalytic activity">
    <reaction evidence="1">
        <text>ATP + protein L-histidine = ADP + protein N-phospho-L-histidine.</text>
        <dbReference type="EC" id="2.7.13.3"/>
    </reaction>
</comment>
<keyword evidence="8" id="KW-0472">Membrane</keyword>
<reference evidence="11" key="2">
    <citation type="submission" date="2019-11" db="EMBL/GenBank/DDBJ databases">
        <authorList>
            <person name="Feng L."/>
        </authorList>
    </citation>
    <scope>NUCLEOTIDE SEQUENCE</scope>
    <source>
        <strain evidence="11">BfaecisLFYP10</strain>
    </source>
</reference>
<evidence type="ECO:0000256" key="5">
    <source>
        <dbReference type="ARBA" id="ARBA00022777"/>
    </source>
</evidence>
<keyword evidence="8" id="KW-1133">Transmembrane helix</keyword>
<dbReference type="InterPro" id="IPR019734">
    <property type="entry name" value="TPR_rpt"/>
</dbReference>
<dbReference type="SUPFAM" id="SSF48452">
    <property type="entry name" value="TPR-like"/>
    <property type="match status" value="1"/>
</dbReference>
<dbReference type="PROSITE" id="PS50005">
    <property type="entry name" value="TPR"/>
    <property type="match status" value="1"/>
</dbReference>
<dbReference type="Gene3D" id="1.25.40.10">
    <property type="entry name" value="Tetratricopeptide repeat domain"/>
    <property type="match status" value="2"/>
</dbReference>
<dbReference type="InterPro" id="IPR003594">
    <property type="entry name" value="HATPase_dom"/>
</dbReference>
<proteinExistence type="predicted"/>
<name>A0A174T281_9BACE</name>
<dbReference type="GO" id="GO:0000155">
    <property type="term" value="F:phosphorelay sensor kinase activity"/>
    <property type="evidence" value="ECO:0007669"/>
    <property type="project" value="InterPro"/>
</dbReference>
<keyword evidence="8" id="KW-0812">Transmembrane</keyword>
<dbReference type="InterPro" id="IPR005467">
    <property type="entry name" value="His_kinase_dom"/>
</dbReference>
<dbReference type="EMBL" id="CACRSZ010000001">
    <property type="protein sequence ID" value="VYS74438.1"/>
    <property type="molecule type" value="Genomic_DNA"/>
</dbReference>
<evidence type="ECO:0000256" key="4">
    <source>
        <dbReference type="ARBA" id="ARBA00022679"/>
    </source>
</evidence>
<evidence type="ECO:0000256" key="2">
    <source>
        <dbReference type="ARBA" id="ARBA00012438"/>
    </source>
</evidence>
<evidence type="ECO:0000313" key="10">
    <source>
        <dbReference type="EMBL" id="CUQ04184.1"/>
    </source>
</evidence>
<dbReference type="EC" id="2.7.13.3" evidence="2"/>
<accession>A0A6N2R1Q1</accession>
<dbReference type="SUPFAM" id="SSF47384">
    <property type="entry name" value="Homodimeric domain of signal transducing histidine kinase"/>
    <property type="match status" value="1"/>
</dbReference>
<evidence type="ECO:0000256" key="7">
    <source>
        <dbReference type="PROSITE-ProRule" id="PRU00339"/>
    </source>
</evidence>
<evidence type="ECO:0000256" key="6">
    <source>
        <dbReference type="ARBA" id="ARBA00023012"/>
    </source>
</evidence>
<dbReference type="Pfam" id="PF02518">
    <property type="entry name" value="HATPase_c"/>
    <property type="match status" value="1"/>
</dbReference>
<dbReference type="InterPro" id="IPR003661">
    <property type="entry name" value="HisK_dim/P_dom"/>
</dbReference>
<feature type="domain" description="Histidine kinase" evidence="9">
    <location>
        <begin position="420"/>
        <end position="632"/>
    </location>
</feature>
<dbReference type="PANTHER" id="PTHR43711:SF26">
    <property type="entry name" value="SENSOR HISTIDINE KINASE RCSC"/>
    <property type="match status" value="1"/>
</dbReference>
<keyword evidence="5 10" id="KW-0418">Kinase</keyword>
<keyword evidence="7" id="KW-0802">TPR repeat</keyword>
<dbReference type="EMBL" id="CZAE01000023">
    <property type="protein sequence ID" value="CUQ04184.1"/>
    <property type="molecule type" value="Genomic_DNA"/>
</dbReference>